<dbReference type="Pfam" id="PF01753">
    <property type="entry name" value="zf-MYND"/>
    <property type="match status" value="1"/>
</dbReference>
<evidence type="ECO:0000256" key="4">
    <source>
        <dbReference type="PROSITE-ProRule" id="PRU00134"/>
    </source>
</evidence>
<keyword evidence="2 4" id="KW-0863">Zinc-finger</keyword>
<dbReference type="PROSITE" id="PS50865">
    <property type="entry name" value="ZF_MYND_2"/>
    <property type="match status" value="1"/>
</dbReference>
<dbReference type="GO" id="GO:0008270">
    <property type="term" value="F:zinc ion binding"/>
    <property type="evidence" value="ECO:0007669"/>
    <property type="project" value="UniProtKB-KW"/>
</dbReference>
<name>W6QCN2_PENRF</name>
<organism evidence="6 7">
    <name type="scientific">Penicillium roqueforti (strain FM164)</name>
    <dbReference type="NCBI Taxonomy" id="1365484"/>
    <lineage>
        <taxon>Eukaryota</taxon>
        <taxon>Fungi</taxon>
        <taxon>Dikarya</taxon>
        <taxon>Ascomycota</taxon>
        <taxon>Pezizomycotina</taxon>
        <taxon>Eurotiomycetes</taxon>
        <taxon>Eurotiomycetidae</taxon>
        <taxon>Eurotiales</taxon>
        <taxon>Aspergillaceae</taxon>
        <taxon>Penicillium</taxon>
    </lineage>
</organism>
<dbReference type="Proteomes" id="UP000030686">
    <property type="component" value="Unassembled WGS sequence"/>
</dbReference>
<dbReference type="SUPFAM" id="SSF144232">
    <property type="entry name" value="HIT/MYND zinc finger-like"/>
    <property type="match status" value="1"/>
</dbReference>
<sequence>MTPKALAKCAKCETKAKTMCLGCSHAPEYQSGDSRVVFYCSHKCQIMDWPKHKAYCKNMQRRKLLFRAALILKAAMLAYRETVYDVDLTKIEYRDGVLYLHQNQRPVSSLSKRGPFPNHITDNIDHKEAALLKSQSTAAMSLLGPLTRKLLGGVPLKIETMVVNIGRPRVPTRLVPGPDLYGGPHAVLKIERMERNETWIIDTTGCQYGFRDVLVPFAKYFIDNECRILDGPRVYDACETKELDYLSTLHIFNKTKAQRQDMRLERLTRHHFAVFVYMSVHDNFLVDSGASYKRKIDRFVNELKTHMVDSMRKAGDNFEDSEDD</sequence>
<dbReference type="OrthoDB" id="432970at2759"/>
<evidence type="ECO:0000256" key="1">
    <source>
        <dbReference type="ARBA" id="ARBA00022723"/>
    </source>
</evidence>
<dbReference type="InterPro" id="IPR002893">
    <property type="entry name" value="Znf_MYND"/>
</dbReference>
<feature type="domain" description="MYND-type" evidence="5">
    <location>
        <begin position="9"/>
        <end position="56"/>
    </location>
</feature>
<dbReference type="OMA" id="DTTGCQY"/>
<dbReference type="EMBL" id="HG792017">
    <property type="protein sequence ID" value="CDM33816.1"/>
    <property type="molecule type" value="Genomic_DNA"/>
</dbReference>
<dbReference type="AlphaFoldDB" id="W6QCN2"/>
<evidence type="ECO:0000313" key="7">
    <source>
        <dbReference type="Proteomes" id="UP000030686"/>
    </source>
</evidence>
<protein>
    <submittedName>
        <fullName evidence="6">Zinc finger, MYND-type</fullName>
    </submittedName>
</protein>
<keyword evidence="3" id="KW-0862">Zinc</keyword>
<reference evidence="6" key="1">
    <citation type="journal article" date="2014" name="Nat. Commun.">
        <title>Multiple recent horizontal transfers of a large genomic region in cheese making fungi.</title>
        <authorList>
            <person name="Cheeseman K."/>
            <person name="Ropars J."/>
            <person name="Renault P."/>
            <person name="Dupont J."/>
            <person name="Gouzy J."/>
            <person name="Branca A."/>
            <person name="Abraham A.L."/>
            <person name="Ceppi M."/>
            <person name="Conseiller E."/>
            <person name="Debuchy R."/>
            <person name="Malagnac F."/>
            <person name="Goarin A."/>
            <person name="Silar P."/>
            <person name="Lacoste S."/>
            <person name="Sallet E."/>
            <person name="Bensimon A."/>
            <person name="Giraud T."/>
            <person name="Brygoo Y."/>
        </authorList>
    </citation>
    <scope>NUCLEOTIDE SEQUENCE [LARGE SCALE GENOMIC DNA]</scope>
    <source>
        <strain evidence="6">FM164</strain>
    </source>
</reference>
<evidence type="ECO:0000256" key="2">
    <source>
        <dbReference type="ARBA" id="ARBA00022771"/>
    </source>
</evidence>
<gene>
    <name evidence="6" type="ORF">PROQFM164_S03g000540</name>
</gene>
<accession>W6QCN2</accession>
<keyword evidence="7" id="KW-1185">Reference proteome</keyword>
<keyword evidence="1" id="KW-0479">Metal-binding</keyword>
<evidence type="ECO:0000256" key="3">
    <source>
        <dbReference type="ARBA" id="ARBA00022833"/>
    </source>
</evidence>
<evidence type="ECO:0000313" key="6">
    <source>
        <dbReference type="EMBL" id="CDM33816.1"/>
    </source>
</evidence>
<dbReference type="Gene3D" id="6.10.140.2220">
    <property type="match status" value="1"/>
</dbReference>
<proteinExistence type="predicted"/>
<evidence type="ECO:0000259" key="5">
    <source>
        <dbReference type="PROSITE" id="PS50865"/>
    </source>
</evidence>
<dbReference type="STRING" id="1365484.W6QCN2"/>